<dbReference type="EMBL" id="MEUA01000037">
    <property type="protein sequence ID" value="OGC14454.1"/>
    <property type="molecule type" value="Genomic_DNA"/>
</dbReference>
<accession>A0A1F4S1Z2</accession>
<evidence type="ECO:0000313" key="2">
    <source>
        <dbReference type="Proteomes" id="UP000177905"/>
    </source>
</evidence>
<dbReference type="AlphaFoldDB" id="A0A1F4S1Z2"/>
<dbReference type="Proteomes" id="UP000177905">
    <property type="component" value="Unassembled WGS sequence"/>
</dbReference>
<proteinExistence type="predicted"/>
<comment type="caution">
    <text evidence="1">The sequence shown here is derived from an EMBL/GenBank/DDBJ whole genome shotgun (WGS) entry which is preliminary data.</text>
</comment>
<reference evidence="1 2" key="1">
    <citation type="journal article" date="2016" name="Nat. Commun.">
        <title>Thousands of microbial genomes shed light on interconnected biogeochemical processes in an aquifer system.</title>
        <authorList>
            <person name="Anantharaman K."/>
            <person name="Brown C.T."/>
            <person name="Hug L.A."/>
            <person name="Sharon I."/>
            <person name="Castelle C.J."/>
            <person name="Probst A.J."/>
            <person name="Thomas B.C."/>
            <person name="Singh A."/>
            <person name="Wilkins M.J."/>
            <person name="Karaoz U."/>
            <person name="Brodie E.L."/>
            <person name="Williams K.H."/>
            <person name="Hubbard S.S."/>
            <person name="Banfield J.F."/>
        </authorList>
    </citation>
    <scope>NUCLEOTIDE SEQUENCE [LARGE SCALE GENOMIC DNA]</scope>
</reference>
<name>A0A1F4S1Z2_UNCSA</name>
<organism evidence="1 2">
    <name type="scientific">candidate division WOR-1 bacterium RIFOXYB2_FULL_36_35</name>
    <dbReference type="NCBI Taxonomy" id="1802578"/>
    <lineage>
        <taxon>Bacteria</taxon>
        <taxon>Bacillati</taxon>
        <taxon>Saganbacteria</taxon>
    </lineage>
</organism>
<sequence>MTGLRLLKELIPSVNYCKPAIPYIPLAPDSRGRLVRPDEPRLGNRGEDEFEVPRTKDDLVASRLIDSDRLRDILKPGERKTILFLGRSGIMDEGARGVFMRKAEDITCKAFSILRRVGVYPEEHFNVATSLTEGIIDVFTREIAFRFGLPVIAFANEWYIKTADYVRTDSVTMPHIYRTGDGITDYSRESSGFSDLVFCMGGAEYTFLHDVPQSILQNKSVVMYADESLPPWEEIVGQNGLDSNGSKRLKMGNCCLLVRDNPNYAYGMLSDKLTFISGRRWSNEEVSRRIKVIDREEALAQVLYELSGGVGDVMSKFNDIKENPIPLEQIGAGLFRDVSFVLSVAGRSQYNNKPNSFAEKSFVENFVDKLVFYLRWHYAISPYEIFVIHGMSDYGSDRVFLDKLLSRGFRGYGVVRPLYADYVNSHSKFISPYVLTDDTDKAYSSAYVGNGYSDLLLACEGNGGVAAHVEAAIDYSVPVIITPITEDSAISIFFDQQDGKEKLRITNIAPYFQGKIAKGNSRYSGNLSFTNEASLVARFISRSILLKRGIPSVIEREPMLMLA</sequence>
<protein>
    <submittedName>
        <fullName evidence="1">Uncharacterized protein</fullName>
    </submittedName>
</protein>
<gene>
    <name evidence="1" type="ORF">A2290_08530</name>
</gene>
<evidence type="ECO:0000313" key="1">
    <source>
        <dbReference type="EMBL" id="OGC14454.1"/>
    </source>
</evidence>